<gene>
    <name evidence="1" type="ORF">FRZ06_12035</name>
</gene>
<organism evidence="1 2">
    <name type="scientific">Anoxybacterium hadale</name>
    <dbReference type="NCBI Taxonomy" id="3408580"/>
    <lineage>
        <taxon>Bacteria</taxon>
        <taxon>Bacillati</taxon>
        <taxon>Bacillota</taxon>
        <taxon>Clostridia</taxon>
        <taxon>Peptostreptococcales</taxon>
        <taxon>Anaerovoracaceae</taxon>
        <taxon>Anoxybacterium</taxon>
    </lineage>
</organism>
<name>A0ACD1ABX3_9FIRM</name>
<sequence length="153" mass="17775">MRVFHSIVNADIMKYFSNVRGTSLMNNAANSCSIEQVLSAASIFCPEILEVNGCIFIAEFYNGNIIDLERVYDYDRKQIEMYVNSWSLEDFFLLACDDSVQVDEIIEAFGKTLQYFWKIRMRELFPGRNIVVELDYEIMGEQGLSITVYQEDQ</sequence>
<dbReference type="Proteomes" id="UP000594014">
    <property type="component" value="Chromosome"/>
</dbReference>
<protein>
    <submittedName>
        <fullName evidence="1">Uncharacterized protein</fullName>
    </submittedName>
</protein>
<accession>A0ACD1ABX3</accession>
<dbReference type="EMBL" id="CP042469">
    <property type="protein sequence ID" value="QOX64010.1"/>
    <property type="molecule type" value="Genomic_DNA"/>
</dbReference>
<keyword evidence="2" id="KW-1185">Reference proteome</keyword>
<proteinExistence type="predicted"/>
<evidence type="ECO:0000313" key="1">
    <source>
        <dbReference type="EMBL" id="QOX64010.1"/>
    </source>
</evidence>
<evidence type="ECO:0000313" key="2">
    <source>
        <dbReference type="Proteomes" id="UP000594014"/>
    </source>
</evidence>
<reference evidence="1" key="1">
    <citation type="submission" date="2019-08" db="EMBL/GenBank/DDBJ databases">
        <title>Genome sequence of Clostridiales bacterium MT110.</title>
        <authorList>
            <person name="Cao J."/>
        </authorList>
    </citation>
    <scope>NUCLEOTIDE SEQUENCE</scope>
    <source>
        <strain evidence="1">MT110</strain>
    </source>
</reference>